<comment type="caution">
    <text evidence="1">The sequence shown here is derived from an EMBL/GenBank/DDBJ whole genome shotgun (WGS) entry which is preliminary data.</text>
</comment>
<sequence>MTDLHDHRLSTSDEPVVTELEEYGALPIFRAGPELYVDANPYRRPLGPPPAGGDFAEPVTEAGFLSHRHLIASRVLCNAYESEMVLLPDGGLGPVKDDFDAFYGTGVRRLHDAMRPALERYSFAFLEDVPAPPVRTLDELEAYFLGEVEGAGAPPDASGNNPAVDAAARLTGSMRAITECPDPQDAARLNLIQLALDGLTEASAMAGNLAGSYGPEQSELFKVFTDEFGYGLYRAKHSTLFREMIASIGLRTDVHAYWNFYLTSSLAGANYFNYLTKNHRGVFRYMGAVSYLEWLFAQGFADMGTMLRTVFGDRADTRYTDEHAHIDIHHGRMTFENLLLGLARRHGEAVIPELVRGIVETKELLRLGDADFQAQIAWAGSLDEHTRLGAKLASSAAGDGTTATLRPGDPFSTRVHDGDQLVEVTGGEVEVHAWVTENPHRLGEGDTLLVPAGRLYGLRAAAPRAGIAVRPTAR</sequence>
<protein>
    <submittedName>
        <fullName evidence="1">Iron-containing redox enzyme family protein</fullName>
    </submittedName>
</protein>
<dbReference type="SUPFAM" id="SSF51182">
    <property type="entry name" value="RmlC-like cupins"/>
    <property type="match status" value="1"/>
</dbReference>
<evidence type="ECO:0000313" key="1">
    <source>
        <dbReference type="EMBL" id="MFC4905744.1"/>
    </source>
</evidence>
<dbReference type="InterPro" id="IPR011051">
    <property type="entry name" value="RmlC_Cupin_sf"/>
</dbReference>
<dbReference type="Gene3D" id="1.20.910.10">
    <property type="entry name" value="Heme oxygenase-like"/>
    <property type="match status" value="1"/>
</dbReference>
<dbReference type="RefSeq" id="WP_378251487.1">
    <property type="nucleotide sequence ID" value="NZ_JBHSIT010000001.1"/>
</dbReference>
<accession>A0ABV9TQ70</accession>
<keyword evidence="2" id="KW-1185">Reference proteome</keyword>
<gene>
    <name evidence="1" type="ORF">ACFPCY_00295</name>
</gene>
<evidence type="ECO:0000313" key="2">
    <source>
        <dbReference type="Proteomes" id="UP001595872"/>
    </source>
</evidence>
<dbReference type="Proteomes" id="UP001595872">
    <property type="component" value="Unassembled WGS sequence"/>
</dbReference>
<organism evidence="1 2">
    <name type="scientific">Actinomadura gamaensis</name>
    <dbReference type="NCBI Taxonomy" id="1763541"/>
    <lineage>
        <taxon>Bacteria</taxon>
        <taxon>Bacillati</taxon>
        <taxon>Actinomycetota</taxon>
        <taxon>Actinomycetes</taxon>
        <taxon>Streptosporangiales</taxon>
        <taxon>Thermomonosporaceae</taxon>
        <taxon>Actinomadura</taxon>
    </lineage>
</organism>
<dbReference type="SMART" id="SM01236">
    <property type="entry name" value="Haem_oxygenase_2"/>
    <property type="match status" value="1"/>
</dbReference>
<dbReference type="Gene3D" id="2.60.120.10">
    <property type="entry name" value="Jelly Rolls"/>
    <property type="match status" value="1"/>
</dbReference>
<dbReference type="EMBL" id="JBHSIT010000001">
    <property type="protein sequence ID" value="MFC4905744.1"/>
    <property type="molecule type" value="Genomic_DNA"/>
</dbReference>
<dbReference type="InterPro" id="IPR014710">
    <property type="entry name" value="RmlC-like_jellyroll"/>
</dbReference>
<dbReference type="InterPro" id="IPR016084">
    <property type="entry name" value="Haem_Oase-like_multi-hlx"/>
</dbReference>
<reference evidence="2" key="1">
    <citation type="journal article" date="2019" name="Int. J. Syst. Evol. Microbiol.">
        <title>The Global Catalogue of Microorganisms (GCM) 10K type strain sequencing project: providing services to taxonomists for standard genome sequencing and annotation.</title>
        <authorList>
            <consortium name="The Broad Institute Genomics Platform"/>
            <consortium name="The Broad Institute Genome Sequencing Center for Infectious Disease"/>
            <person name="Wu L."/>
            <person name="Ma J."/>
        </authorList>
    </citation>
    <scope>NUCLEOTIDE SEQUENCE [LARGE SCALE GENOMIC DNA]</scope>
    <source>
        <strain evidence="2">KLKA75</strain>
    </source>
</reference>
<dbReference type="Pfam" id="PF14518">
    <property type="entry name" value="Haem_oxygenas_2"/>
    <property type="match status" value="1"/>
</dbReference>
<name>A0ABV9TQ70_9ACTN</name>
<proteinExistence type="predicted"/>